<protein>
    <recommendedName>
        <fullName evidence="5">Pre-rRNA-processing protein RIX1 N-terminal domain-containing protein</fullName>
    </recommendedName>
</protein>
<organism evidence="6 7">
    <name type="scientific">Eleusine coracana subsp. coracana</name>
    <dbReference type="NCBI Taxonomy" id="191504"/>
    <lineage>
        <taxon>Eukaryota</taxon>
        <taxon>Viridiplantae</taxon>
        <taxon>Streptophyta</taxon>
        <taxon>Embryophyta</taxon>
        <taxon>Tracheophyta</taxon>
        <taxon>Spermatophyta</taxon>
        <taxon>Magnoliopsida</taxon>
        <taxon>Liliopsida</taxon>
        <taxon>Poales</taxon>
        <taxon>Poaceae</taxon>
        <taxon>PACMAD clade</taxon>
        <taxon>Chloridoideae</taxon>
        <taxon>Cynodonteae</taxon>
        <taxon>Eleusininae</taxon>
        <taxon>Eleusine</taxon>
    </lineage>
</organism>
<comment type="similarity">
    <text evidence="2">Belongs to the RIX1/PELP1 family.</text>
</comment>
<evidence type="ECO:0000256" key="4">
    <source>
        <dbReference type="SAM" id="MobiDB-lite"/>
    </source>
</evidence>
<feature type="compositionally biased region" description="Polar residues" evidence="4">
    <location>
        <begin position="503"/>
        <end position="518"/>
    </location>
</feature>
<feature type="compositionally biased region" description="Polar residues" evidence="4">
    <location>
        <begin position="473"/>
        <end position="493"/>
    </location>
</feature>
<dbReference type="GO" id="GO:0005634">
    <property type="term" value="C:nucleus"/>
    <property type="evidence" value="ECO:0007669"/>
    <property type="project" value="UniProtKB-SubCell"/>
</dbReference>
<feature type="compositionally biased region" description="Polar residues" evidence="4">
    <location>
        <begin position="869"/>
        <end position="893"/>
    </location>
</feature>
<evidence type="ECO:0000256" key="3">
    <source>
        <dbReference type="ARBA" id="ARBA00023242"/>
    </source>
</evidence>
<comment type="subcellular location">
    <subcellularLocation>
        <location evidence="1">Nucleus</location>
    </subcellularLocation>
</comment>
<comment type="caution">
    <text evidence="6">The sequence shown here is derived from an EMBL/GenBank/DDBJ whole genome shotgun (WGS) entry which is preliminary data.</text>
</comment>
<dbReference type="EMBL" id="BQKI01000074">
    <property type="protein sequence ID" value="GJN19651.1"/>
    <property type="molecule type" value="Genomic_DNA"/>
</dbReference>
<feature type="region of interest" description="Disordered" evidence="4">
    <location>
        <begin position="471"/>
        <end position="535"/>
    </location>
</feature>
<evidence type="ECO:0000313" key="7">
    <source>
        <dbReference type="Proteomes" id="UP001054889"/>
    </source>
</evidence>
<feature type="compositionally biased region" description="Basic and acidic residues" evidence="4">
    <location>
        <begin position="763"/>
        <end position="799"/>
    </location>
</feature>
<gene>
    <name evidence="6" type="primary">gb06948</name>
    <name evidence="6" type="ORF">PR202_gb06948</name>
</gene>
<dbReference type="Pfam" id="PF08167">
    <property type="entry name" value="RIX1"/>
    <property type="match status" value="1"/>
</dbReference>
<dbReference type="InterPro" id="IPR016024">
    <property type="entry name" value="ARM-type_fold"/>
</dbReference>
<feature type="compositionally biased region" description="Acidic residues" evidence="4">
    <location>
        <begin position="903"/>
        <end position="922"/>
    </location>
</feature>
<evidence type="ECO:0000313" key="6">
    <source>
        <dbReference type="EMBL" id="GJN19651.1"/>
    </source>
</evidence>
<feature type="region of interest" description="Disordered" evidence="4">
    <location>
        <begin position="762"/>
        <end position="848"/>
    </location>
</feature>
<keyword evidence="3" id="KW-0539">Nucleus</keyword>
<dbReference type="SUPFAM" id="SSF48371">
    <property type="entry name" value="ARM repeat"/>
    <property type="match status" value="1"/>
</dbReference>
<sequence>MAGAGGFLADLNDPWLKPRLLKALVAERLPQPGGSELPPAEVASILNAVRTHGLLSESLPGHPPDPKLADAWRAAVNAWVERLGALVESDSGYCRWLGTCFLGITFQECCNERFAESYSTWFERILSNLQGPSSLQLVTAISCTSMSDLFVRKQYNLLFDQIGKVVNLKKEASSFAGRVVEPVLLLINENASVVDEAIDLLMTVIKLYPSSVNRHYSKVESSIAGMVLSTKVNGKSSEKFARALASLPSVRVSEDSWSLMIRKILIAINSLLDDAFIGLEEEKKGHEIMMLLVPPGTDRPPTLGHQLRSGGNVHAMKKFRQCTVPTISALIHCCGVMLTSYYPVQVNVPVRALIALIRRVLLVNGSMHKKMFPSTTSLHQELICFELPSVHSTFLDLLIATIKGMRSHLLPHAASIIRLMSEYFKVAKLPTVRTKVYSIAQLLLISLGVGTSLHLLEAVVSNSIADLNDGSENDMTMSSTHPSKVTTESASKSYSKKRKHDPQMQNSVYSASEKTTMSPRKKKGPSTPNASKEIASESIADGRMLTPLSVRIAALETLEILLNVGGSFRTDHWRSEVDLLLINVARSAFVIGGGCEQRSSKVGEPSISDLQLASLKALLASYLSSPHARPSYLAQGMGLLRKGNYVDMSTNFFTFVCSGKLEIGTKLAEFCSHALLALDVLTHPRALSLERAAPSGPGLNYGAAEAAVFGAGRYKLSSSGDLPQAMEVEDMYDDWLASKDDEPIEAQLNGDAVGINTAAMGSNHDRQLTPIPEDPKIDPPKITDADRDVQASSKSDAKMVDAATGETVPLNMMDNPSSSDAVSTPVYTSNSDPQNHVISSSPEQKPTYGISHLENKSLAVDASLSKLATSNENSAAPGVASSTHEAPRGSTTFAELFGSDSGVESDSEDSMPEIQDGDPDSD</sequence>
<dbReference type="PANTHER" id="PTHR34105:SF1">
    <property type="entry name" value="PROLINE-, GLUTAMIC ACID- AND LEUCINE-RICH PROTEIN 1"/>
    <property type="match status" value="1"/>
</dbReference>
<name>A0AAV5EBS2_ELECO</name>
<accession>A0AAV5EBS2</accession>
<dbReference type="Proteomes" id="UP001054889">
    <property type="component" value="Unassembled WGS sequence"/>
</dbReference>
<keyword evidence="7" id="KW-1185">Reference proteome</keyword>
<evidence type="ECO:0000256" key="1">
    <source>
        <dbReference type="ARBA" id="ARBA00004123"/>
    </source>
</evidence>
<feature type="domain" description="Pre-rRNA-processing protein RIX1 N-terminal" evidence="5">
    <location>
        <begin position="25"/>
        <end position="232"/>
    </location>
</feature>
<feature type="compositionally biased region" description="Polar residues" evidence="4">
    <location>
        <begin position="814"/>
        <end position="844"/>
    </location>
</feature>
<proteinExistence type="inferred from homology"/>
<dbReference type="InterPro" id="IPR012583">
    <property type="entry name" value="RIX1_N"/>
</dbReference>
<feature type="region of interest" description="Disordered" evidence="4">
    <location>
        <begin position="869"/>
        <end position="922"/>
    </location>
</feature>
<dbReference type="GO" id="GO:0006364">
    <property type="term" value="P:rRNA processing"/>
    <property type="evidence" value="ECO:0007669"/>
    <property type="project" value="TreeGrafter"/>
</dbReference>
<evidence type="ECO:0000256" key="2">
    <source>
        <dbReference type="ARBA" id="ARBA00010511"/>
    </source>
</evidence>
<dbReference type="AlphaFoldDB" id="A0AAV5EBS2"/>
<reference evidence="6" key="1">
    <citation type="journal article" date="2018" name="DNA Res.">
        <title>Multiple hybrid de novo genome assembly of finger millet, an orphan allotetraploid crop.</title>
        <authorList>
            <person name="Hatakeyama M."/>
            <person name="Aluri S."/>
            <person name="Balachadran M.T."/>
            <person name="Sivarajan S.R."/>
            <person name="Patrignani A."/>
            <person name="Gruter S."/>
            <person name="Poveda L."/>
            <person name="Shimizu-Inatsugi R."/>
            <person name="Baeten J."/>
            <person name="Francoijs K.J."/>
            <person name="Nataraja K.N."/>
            <person name="Reddy Y.A.N."/>
            <person name="Phadnis S."/>
            <person name="Ravikumar R.L."/>
            <person name="Schlapbach R."/>
            <person name="Sreeman S.M."/>
            <person name="Shimizu K.K."/>
        </authorList>
    </citation>
    <scope>NUCLEOTIDE SEQUENCE</scope>
</reference>
<reference evidence="6" key="2">
    <citation type="submission" date="2021-12" db="EMBL/GenBank/DDBJ databases">
        <title>Resequencing data analysis of finger millet.</title>
        <authorList>
            <person name="Hatakeyama M."/>
            <person name="Aluri S."/>
            <person name="Balachadran M.T."/>
            <person name="Sivarajan S.R."/>
            <person name="Poveda L."/>
            <person name="Shimizu-Inatsugi R."/>
            <person name="Schlapbach R."/>
            <person name="Sreeman S.M."/>
            <person name="Shimizu K.K."/>
        </authorList>
    </citation>
    <scope>NUCLEOTIDE SEQUENCE</scope>
</reference>
<dbReference type="PANTHER" id="PTHR34105">
    <property type="entry name" value="PROLINE-, GLUTAMIC ACID- AND LEUCINE-RICH PROTEIN 1"/>
    <property type="match status" value="1"/>
</dbReference>
<evidence type="ECO:0000259" key="5">
    <source>
        <dbReference type="Pfam" id="PF08167"/>
    </source>
</evidence>